<feature type="compositionally biased region" description="Basic and acidic residues" evidence="4">
    <location>
        <begin position="172"/>
        <end position="190"/>
    </location>
</feature>
<accession>A0A9W8B2I2</accession>
<comment type="caution">
    <text evidence="5">The sequence shown here is derived from an EMBL/GenBank/DDBJ whole genome shotgun (WGS) entry which is preliminary data.</text>
</comment>
<feature type="compositionally biased region" description="Basic and acidic residues" evidence="4">
    <location>
        <begin position="99"/>
        <end position="108"/>
    </location>
</feature>
<dbReference type="Pfam" id="PF06413">
    <property type="entry name" value="Neugrin"/>
    <property type="match status" value="1"/>
</dbReference>
<evidence type="ECO:0000313" key="5">
    <source>
        <dbReference type="EMBL" id="KAJ1972732.1"/>
    </source>
</evidence>
<reference evidence="5" key="1">
    <citation type="submission" date="2022-07" db="EMBL/GenBank/DDBJ databases">
        <title>Phylogenomic reconstructions and comparative analyses of Kickxellomycotina fungi.</title>
        <authorList>
            <person name="Reynolds N.K."/>
            <person name="Stajich J.E."/>
            <person name="Barry K."/>
            <person name="Grigoriev I.V."/>
            <person name="Crous P."/>
            <person name="Smith M.E."/>
        </authorList>
    </citation>
    <scope>NUCLEOTIDE SEQUENCE</scope>
    <source>
        <strain evidence="5">RSA 567</strain>
    </source>
</reference>
<evidence type="ECO:0000256" key="3">
    <source>
        <dbReference type="ARBA" id="ARBA00013566"/>
    </source>
</evidence>
<proteinExistence type="inferred from homology"/>
<keyword evidence="6" id="KW-1185">Reference proteome</keyword>
<feature type="region of interest" description="Disordered" evidence="4">
    <location>
        <begin position="1"/>
        <end position="118"/>
    </location>
</feature>
<evidence type="ECO:0000256" key="2">
    <source>
        <dbReference type="ARBA" id="ARBA00010895"/>
    </source>
</evidence>
<dbReference type="Proteomes" id="UP001151582">
    <property type="component" value="Unassembled WGS sequence"/>
</dbReference>
<dbReference type="OrthoDB" id="5578174at2759"/>
<feature type="compositionally biased region" description="Low complexity" evidence="4">
    <location>
        <begin position="39"/>
        <end position="49"/>
    </location>
</feature>
<organism evidence="5 6">
    <name type="scientific">Dimargaris verticillata</name>
    <dbReference type="NCBI Taxonomy" id="2761393"/>
    <lineage>
        <taxon>Eukaryota</taxon>
        <taxon>Fungi</taxon>
        <taxon>Fungi incertae sedis</taxon>
        <taxon>Zoopagomycota</taxon>
        <taxon>Kickxellomycotina</taxon>
        <taxon>Dimargaritomycetes</taxon>
        <taxon>Dimargaritales</taxon>
        <taxon>Dimargaritaceae</taxon>
        <taxon>Dimargaris</taxon>
    </lineage>
</organism>
<dbReference type="PANTHER" id="PTHR13475:SF3">
    <property type="entry name" value="NEUGRIN"/>
    <property type="match status" value="1"/>
</dbReference>
<comment type="similarity">
    <text evidence="2">Belongs to the RRG9 family.</text>
</comment>
<dbReference type="InterPro" id="IPR010487">
    <property type="entry name" value="NGRN/Rrg9"/>
</dbReference>
<evidence type="ECO:0000256" key="4">
    <source>
        <dbReference type="SAM" id="MobiDB-lite"/>
    </source>
</evidence>
<gene>
    <name evidence="5" type="primary">RRG9</name>
    <name evidence="5" type="ORF">H4R34_005305</name>
</gene>
<name>A0A9W8B2I2_9FUNG</name>
<comment type="function">
    <text evidence="1">Required for respiratory activity and maintenance and expression of the mitochondrial genome.</text>
</comment>
<evidence type="ECO:0000256" key="1">
    <source>
        <dbReference type="ARBA" id="ARBA00003548"/>
    </source>
</evidence>
<sequence>MQPLAAYARVQLSHSPNRHQSSSPSNSAELSEHPDFPGSRSRSTRSTPSAWGQRLKNYVDQGGNMMDIEPLTKTSKPKPESSAKKPVTSNTSSSDLDDEGWRVRKNEQSKVLQGARWSPTKRVARSTMERIRFLHTNLPDTYTIPRLSAEFKISFEAVRRILKSKYIPSEASRARQEEKRIAKREAFEQA</sequence>
<protein>
    <recommendedName>
        <fullName evidence="3">Required for respiratory growth protein 9, mitochondrial</fullName>
    </recommendedName>
</protein>
<dbReference type="GO" id="GO:0005634">
    <property type="term" value="C:nucleus"/>
    <property type="evidence" value="ECO:0007669"/>
    <property type="project" value="TreeGrafter"/>
</dbReference>
<feature type="non-terminal residue" evidence="5">
    <location>
        <position position="1"/>
    </location>
</feature>
<feature type="region of interest" description="Disordered" evidence="4">
    <location>
        <begin position="169"/>
        <end position="190"/>
    </location>
</feature>
<dbReference type="PANTHER" id="PTHR13475">
    <property type="entry name" value="NEUGRIN"/>
    <property type="match status" value="1"/>
</dbReference>
<evidence type="ECO:0000313" key="6">
    <source>
        <dbReference type="Proteomes" id="UP001151582"/>
    </source>
</evidence>
<dbReference type="AlphaFoldDB" id="A0A9W8B2I2"/>
<dbReference type="EMBL" id="JANBQB010000979">
    <property type="protein sequence ID" value="KAJ1972732.1"/>
    <property type="molecule type" value="Genomic_DNA"/>
</dbReference>